<reference evidence="2 3" key="1">
    <citation type="journal article" date="2013" name="Proc. Natl. Acad. Sci. U.S.A.">
        <title>Fine-scale variation in meiotic recombination in Mimulus inferred from population shotgun sequencing.</title>
        <authorList>
            <person name="Hellsten U."/>
            <person name="Wright K.M."/>
            <person name="Jenkins J."/>
            <person name="Shu S."/>
            <person name="Yuan Y."/>
            <person name="Wessler S.R."/>
            <person name="Schmutz J."/>
            <person name="Willis J.H."/>
            <person name="Rokhsar D.S."/>
        </authorList>
    </citation>
    <scope>NUCLEOTIDE SEQUENCE [LARGE SCALE GENOMIC DNA]</scope>
    <source>
        <strain evidence="3">cv. DUN x IM62</strain>
    </source>
</reference>
<protein>
    <submittedName>
        <fullName evidence="2">Uncharacterized protein</fullName>
    </submittedName>
</protein>
<feature type="compositionally biased region" description="Basic and acidic residues" evidence="1">
    <location>
        <begin position="1"/>
        <end position="11"/>
    </location>
</feature>
<dbReference type="EMBL" id="KI632119">
    <property type="protein sequence ID" value="EYU24486.1"/>
    <property type="molecule type" value="Genomic_DNA"/>
</dbReference>
<name>A0A022Q974_ERYGU</name>
<gene>
    <name evidence="2" type="ORF">MIMGU_mgv1a0217652mg</name>
</gene>
<evidence type="ECO:0000313" key="3">
    <source>
        <dbReference type="Proteomes" id="UP000030748"/>
    </source>
</evidence>
<evidence type="ECO:0000256" key="1">
    <source>
        <dbReference type="SAM" id="MobiDB-lite"/>
    </source>
</evidence>
<keyword evidence="3" id="KW-1185">Reference proteome</keyword>
<dbReference type="AlphaFoldDB" id="A0A022Q974"/>
<feature type="region of interest" description="Disordered" evidence="1">
    <location>
        <begin position="64"/>
        <end position="86"/>
    </location>
</feature>
<evidence type="ECO:0000313" key="2">
    <source>
        <dbReference type="EMBL" id="EYU24486.1"/>
    </source>
</evidence>
<dbReference type="Proteomes" id="UP000030748">
    <property type="component" value="Unassembled WGS sequence"/>
</dbReference>
<sequence>MLHKNNTRDSNESAGVDDDDQDFQIEDLQDSTSRSSSSSSWKYMFRFKLLRNYYSRQEDSISTYSNTLDQTRRDHSHGFIIHPQNS</sequence>
<accession>A0A022Q974</accession>
<feature type="compositionally biased region" description="Acidic residues" evidence="1">
    <location>
        <begin position="15"/>
        <end position="29"/>
    </location>
</feature>
<proteinExistence type="predicted"/>
<organism evidence="2 3">
    <name type="scientific">Erythranthe guttata</name>
    <name type="common">Yellow monkey flower</name>
    <name type="synonym">Mimulus guttatus</name>
    <dbReference type="NCBI Taxonomy" id="4155"/>
    <lineage>
        <taxon>Eukaryota</taxon>
        <taxon>Viridiplantae</taxon>
        <taxon>Streptophyta</taxon>
        <taxon>Embryophyta</taxon>
        <taxon>Tracheophyta</taxon>
        <taxon>Spermatophyta</taxon>
        <taxon>Magnoliopsida</taxon>
        <taxon>eudicotyledons</taxon>
        <taxon>Gunneridae</taxon>
        <taxon>Pentapetalae</taxon>
        <taxon>asterids</taxon>
        <taxon>lamiids</taxon>
        <taxon>Lamiales</taxon>
        <taxon>Phrymaceae</taxon>
        <taxon>Erythranthe</taxon>
    </lineage>
</organism>
<feature type="non-terminal residue" evidence="2">
    <location>
        <position position="86"/>
    </location>
</feature>
<feature type="compositionally biased region" description="Low complexity" evidence="1">
    <location>
        <begin position="30"/>
        <end position="39"/>
    </location>
</feature>
<feature type="region of interest" description="Disordered" evidence="1">
    <location>
        <begin position="1"/>
        <end position="39"/>
    </location>
</feature>